<accession>A0A402DVP5</accession>
<organism evidence="2 3">
    <name type="scientific">Cellulomonas biazotea</name>
    <dbReference type="NCBI Taxonomy" id="1709"/>
    <lineage>
        <taxon>Bacteria</taxon>
        <taxon>Bacillati</taxon>
        <taxon>Actinomycetota</taxon>
        <taxon>Actinomycetes</taxon>
        <taxon>Micrococcales</taxon>
        <taxon>Cellulomonadaceae</taxon>
        <taxon>Cellulomonas</taxon>
    </lineage>
</organism>
<protein>
    <submittedName>
        <fullName evidence="2">Uncharacterized protein</fullName>
    </submittedName>
</protein>
<evidence type="ECO:0000313" key="3">
    <source>
        <dbReference type="Proteomes" id="UP000289954"/>
    </source>
</evidence>
<gene>
    <name evidence="2" type="ORF">CBZ_32440</name>
</gene>
<evidence type="ECO:0000256" key="1">
    <source>
        <dbReference type="SAM" id="MobiDB-lite"/>
    </source>
</evidence>
<dbReference type="AlphaFoldDB" id="A0A402DVP5"/>
<dbReference type="Proteomes" id="UP000289954">
    <property type="component" value="Unassembled WGS sequence"/>
</dbReference>
<keyword evidence="3" id="KW-1185">Reference proteome</keyword>
<reference evidence="2 3" key="1">
    <citation type="submission" date="2019-01" db="EMBL/GenBank/DDBJ databases">
        <title>Draft genome sequence of Cellulomonas takizawaensis strain TKZ-21.</title>
        <authorList>
            <person name="Yamamura H."/>
            <person name="Hayashi T."/>
            <person name="Hamada M."/>
            <person name="Serisawa Y."/>
            <person name="Matsuyama K."/>
            <person name="Nakagawa Y."/>
            <person name="Otoguro M."/>
            <person name="Yanagida F."/>
            <person name="Hayakawa M."/>
        </authorList>
    </citation>
    <scope>NUCLEOTIDE SEQUENCE [LARGE SCALE GENOMIC DNA]</scope>
    <source>
        <strain evidence="2 3">NBRC12680</strain>
    </source>
</reference>
<feature type="region of interest" description="Disordered" evidence="1">
    <location>
        <begin position="1"/>
        <end position="22"/>
    </location>
</feature>
<dbReference type="EMBL" id="BIMR01000331">
    <property type="protein sequence ID" value="GCE78188.1"/>
    <property type="molecule type" value="Genomic_DNA"/>
</dbReference>
<comment type="caution">
    <text evidence="2">The sequence shown here is derived from an EMBL/GenBank/DDBJ whole genome shotgun (WGS) entry which is preliminary data.</text>
</comment>
<proteinExistence type="predicted"/>
<evidence type="ECO:0000313" key="2">
    <source>
        <dbReference type="EMBL" id="GCE78188.1"/>
    </source>
</evidence>
<name>A0A402DVP5_9CELL</name>
<sequence>MPSPGPVLLPGTAAHRTTKQGGEWEMTIEIMEVEEITATRIHLDPEAGGA</sequence>